<keyword evidence="4 7" id="KW-1133">Transmembrane helix</keyword>
<feature type="transmembrane region" description="Helical" evidence="7">
    <location>
        <begin position="34"/>
        <end position="55"/>
    </location>
</feature>
<keyword evidence="9" id="KW-1185">Reference proteome</keyword>
<dbReference type="InterPro" id="IPR018499">
    <property type="entry name" value="Tetraspanin/Peripherin"/>
</dbReference>
<keyword evidence="3 7" id="KW-0812">Transmembrane</keyword>
<evidence type="ECO:0000256" key="2">
    <source>
        <dbReference type="ARBA" id="ARBA00006840"/>
    </source>
</evidence>
<dbReference type="PROSITE" id="PS00421">
    <property type="entry name" value="TM4_1"/>
    <property type="match status" value="1"/>
</dbReference>
<evidence type="ECO:0000256" key="4">
    <source>
        <dbReference type="ARBA" id="ARBA00022989"/>
    </source>
</evidence>
<dbReference type="PRINTS" id="PR00259">
    <property type="entry name" value="TMFOUR"/>
</dbReference>
<comment type="similarity">
    <text evidence="2">Belongs to the tetraspanin (TM4SF) family.</text>
</comment>
<evidence type="ECO:0000256" key="6">
    <source>
        <dbReference type="SAM" id="MobiDB-lite"/>
    </source>
</evidence>
<sequence length="365" mass="39493">MDILVVLPAGLMGGCKSYWKDQSPCIKVLLHHELFLFQITGIIILALGVSVKAYYYPYDTFLDDKYFSLPNMLIATGSLIFFISFLGCYGAIRENWLMLMAFSVLLAIIFIFELSIGIAGYVLRDKTSSYLEAKLYNTMNQYNTSIAISDMWDLIQDEAHLWEKVPLLWGPEFRRLAGGILKLLFTNVVLSFNNDLLSHGGHSLHSKGYRPESNTTNVLSNATNVNISPQSASIVLLADDNTGEISSSTIAPQTSDLTGSTQTTNALNTTTVDIDTTMTSANTTEATPSTTESSSSSVTNLTTQTEDTEATPVTISTTTNVATSTVYPPSSSTPYTIGCGSAFGAFIKAHAVDIGAVGITLAMLQ</sequence>
<dbReference type="PANTHER" id="PTHR19282">
    <property type="entry name" value="TETRASPANIN"/>
    <property type="match status" value="1"/>
</dbReference>
<evidence type="ECO:0000313" key="9">
    <source>
        <dbReference type="Proteomes" id="UP001162164"/>
    </source>
</evidence>
<gene>
    <name evidence="8" type="ORF">NQ317_019102</name>
</gene>
<dbReference type="Proteomes" id="UP001162164">
    <property type="component" value="Unassembled WGS sequence"/>
</dbReference>
<comment type="subcellular location">
    <subcellularLocation>
        <location evidence="1">Membrane</location>
        <topology evidence="1">Multi-pass membrane protein</topology>
    </subcellularLocation>
</comment>
<accession>A0ABQ9JKE7</accession>
<feature type="transmembrane region" description="Helical" evidence="7">
    <location>
        <begin position="67"/>
        <end position="92"/>
    </location>
</feature>
<evidence type="ECO:0000256" key="7">
    <source>
        <dbReference type="SAM" id="Phobius"/>
    </source>
</evidence>
<evidence type="ECO:0000256" key="5">
    <source>
        <dbReference type="ARBA" id="ARBA00023136"/>
    </source>
</evidence>
<evidence type="ECO:0000256" key="3">
    <source>
        <dbReference type="ARBA" id="ARBA00022692"/>
    </source>
</evidence>
<name>A0ABQ9JKE7_9CUCU</name>
<comment type="caution">
    <text evidence="8">The sequence shown here is derived from an EMBL/GenBank/DDBJ whole genome shotgun (WGS) entry which is preliminary data.</text>
</comment>
<evidence type="ECO:0000256" key="1">
    <source>
        <dbReference type="ARBA" id="ARBA00004141"/>
    </source>
</evidence>
<proteinExistence type="inferred from homology"/>
<protein>
    <recommendedName>
        <fullName evidence="10">Tetraspanin</fullName>
    </recommendedName>
</protein>
<reference evidence="8" key="1">
    <citation type="journal article" date="2023" name="Insect Mol. Biol.">
        <title>Genome sequencing provides insights into the evolution of gene families encoding plant cell wall-degrading enzymes in longhorned beetles.</title>
        <authorList>
            <person name="Shin N.R."/>
            <person name="Okamura Y."/>
            <person name="Kirsch R."/>
            <person name="Pauchet Y."/>
        </authorList>
    </citation>
    <scope>NUCLEOTIDE SEQUENCE</scope>
    <source>
        <strain evidence="8">MMC_N1</strain>
    </source>
</reference>
<dbReference type="PANTHER" id="PTHR19282:SF456">
    <property type="entry name" value="CD63 MOLECULE"/>
    <property type="match status" value="1"/>
</dbReference>
<evidence type="ECO:0008006" key="10">
    <source>
        <dbReference type="Google" id="ProtNLM"/>
    </source>
</evidence>
<feature type="region of interest" description="Disordered" evidence="6">
    <location>
        <begin position="279"/>
        <end position="312"/>
    </location>
</feature>
<dbReference type="EMBL" id="JAPWTJ010000412">
    <property type="protein sequence ID" value="KAJ8978666.1"/>
    <property type="molecule type" value="Genomic_DNA"/>
</dbReference>
<dbReference type="Pfam" id="PF00335">
    <property type="entry name" value="Tetraspanin"/>
    <property type="match status" value="1"/>
</dbReference>
<keyword evidence="5 7" id="KW-0472">Membrane</keyword>
<dbReference type="InterPro" id="IPR018503">
    <property type="entry name" value="Tetraspanin_CS"/>
</dbReference>
<feature type="transmembrane region" description="Helical" evidence="7">
    <location>
        <begin position="98"/>
        <end position="123"/>
    </location>
</feature>
<evidence type="ECO:0000313" key="8">
    <source>
        <dbReference type="EMBL" id="KAJ8978666.1"/>
    </source>
</evidence>
<organism evidence="8 9">
    <name type="scientific">Molorchus minor</name>
    <dbReference type="NCBI Taxonomy" id="1323400"/>
    <lineage>
        <taxon>Eukaryota</taxon>
        <taxon>Metazoa</taxon>
        <taxon>Ecdysozoa</taxon>
        <taxon>Arthropoda</taxon>
        <taxon>Hexapoda</taxon>
        <taxon>Insecta</taxon>
        <taxon>Pterygota</taxon>
        <taxon>Neoptera</taxon>
        <taxon>Endopterygota</taxon>
        <taxon>Coleoptera</taxon>
        <taxon>Polyphaga</taxon>
        <taxon>Cucujiformia</taxon>
        <taxon>Chrysomeloidea</taxon>
        <taxon>Cerambycidae</taxon>
        <taxon>Lamiinae</taxon>
        <taxon>Monochamini</taxon>
        <taxon>Molorchus</taxon>
    </lineage>
</organism>
<feature type="non-terminal residue" evidence="8">
    <location>
        <position position="365"/>
    </location>
</feature>